<evidence type="ECO:0000259" key="9">
    <source>
        <dbReference type="Pfam" id="PF02397"/>
    </source>
</evidence>
<feature type="transmembrane region" description="Helical" evidence="8">
    <location>
        <begin position="31"/>
        <end position="53"/>
    </location>
</feature>
<feature type="transmembrane region" description="Helical" evidence="8">
    <location>
        <begin position="129"/>
        <end position="148"/>
    </location>
</feature>
<dbReference type="NCBIfam" id="TIGR03025">
    <property type="entry name" value="EPS_sugtrans"/>
    <property type="match status" value="1"/>
</dbReference>
<dbReference type="GO" id="GO:0016740">
    <property type="term" value="F:transferase activity"/>
    <property type="evidence" value="ECO:0007669"/>
    <property type="project" value="UniProtKB-KW"/>
</dbReference>
<reference evidence="10" key="1">
    <citation type="submission" date="2023-06" db="EMBL/GenBank/DDBJ databases">
        <title>Sysu t00192.</title>
        <authorList>
            <person name="Gao L."/>
            <person name="Fang B.-Z."/>
            <person name="Li W.-J."/>
        </authorList>
    </citation>
    <scope>NUCLEOTIDE SEQUENCE</scope>
    <source>
        <strain evidence="10">SYSU T00192</strain>
    </source>
</reference>
<sequence length="494" mass="55284">MKAMGGEALRRASKQRMFGTRGWARKYEARLFLTDVVVVALVMVGAHAVRFGWDPFVGVTGDDSPAYWQVTVIVAALWVLQLGWTRSREALVLGHGPQEFQRVLLASWHTFTIVAIVGFLTQWHVSRGYLLFAIPLGTIALAVYRAAWRAWMHTQRDRGELLAQVIVVGPMLTSQQLIRRIQRSPRAGYSVIGACLPAGHRFVDEDMQDVPLLGTLDEAAEVAKREDAEYVLLSGTDAMSLRESRQLGWELEGTDIGLIVAPAMVDVAGPRVSMSPVEGLPLLHVDIPRFEGGKYYLKEIGDRLAAFTLLALGALPMLVVAALIKITSPGPVFFRQERIGRDHEPFAMLKFRSMYVDAEKRLEELRERQRAEGNEVLFKMKDDPRVTSIGRLLRRFSVDEVPQLINVLKGDMSIVGPRPPLRSEVDQWDDARVARRQLVKPGITGLWQVSGRSDLSWDESVRLDLYYTENWSLAGDAIIVLRTVGAILFGRGAY</sequence>
<dbReference type="PANTHER" id="PTHR30576:SF10">
    <property type="entry name" value="SLL5057 PROTEIN"/>
    <property type="match status" value="1"/>
</dbReference>
<accession>A0ABT8G8U2</accession>
<evidence type="ECO:0000256" key="3">
    <source>
        <dbReference type="ARBA" id="ARBA00022679"/>
    </source>
</evidence>
<dbReference type="EC" id="2.7.8.-" evidence="10"/>
<dbReference type="EMBL" id="JAUHPW010000004">
    <property type="protein sequence ID" value="MDN4475417.1"/>
    <property type="molecule type" value="Genomic_DNA"/>
</dbReference>
<organism evidence="10 11">
    <name type="scientific">Demequina litoralis</name>
    <dbReference type="NCBI Taxonomy" id="3051660"/>
    <lineage>
        <taxon>Bacteria</taxon>
        <taxon>Bacillati</taxon>
        <taxon>Actinomycetota</taxon>
        <taxon>Actinomycetes</taxon>
        <taxon>Micrococcales</taxon>
        <taxon>Demequinaceae</taxon>
        <taxon>Demequina</taxon>
    </lineage>
</organism>
<proteinExistence type="inferred from homology"/>
<evidence type="ECO:0000256" key="2">
    <source>
        <dbReference type="ARBA" id="ARBA00006464"/>
    </source>
</evidence>
<evidence type="ECO:0000256" key="6">
    <source>
        <dbReference type="ARBA" id="ARBA00023136"/>
    </source>
</evidence>
<feature type="transmembrane region" description="Helical" evidence="8">
    <location>
        <begin position="65"/>
        <end position="83"/>
    </location>
</feature>
<keyword evidence="7" id="KW-0175">Coiled coil</keyword>
<evidence type="ECO:0000313" key="11">
    <source>
        <dbReference type="Proteomes" id="UP001172728"/>
    </source>
</evidence>
<evidence type="ECO:0000256" key="7">
    <source>
        <dbReference type="SAM" id="Coils"/>
    </source>
</evidence>
<evidence type="ECO:0000256" key="5">
    <source>
        <dbReference type="ARBA" id="ARBA00022989"/>
    </source>
</evidence>
<dbReference type="InterPro" id="IPR003362">
    <property type="entry name" value="Bact_transf"/>
</dbReference>
<keyword evidence="11" id="KW-1185">Reference proteome</keyword>
<dbReference type="PANTHER" id="PTHR30576">
    <property type="entry name" value="COLANIC BIOSYNTHESIS UDP-GLUCOSE LIPID CARRIER TRANSFERASE"/>
    <property type="match status" value="1"/>
</dbReference>
<evidence type="ECO:0000256" key="1">
    <source>
        <dbReference type="ARBA" id="ARBA00004141"/>
    </source>
</evidence>
<gene>
    <name evidence="10" type="ORF">QQX09_06045</name>
</gene>
<feature type="transmembrane region" description="Helical" evidence="8">
    <location>
        <begin position="103"/>
        <end position="123"/>
    </location>
</feature>
<evidence type="ECO:0000256" key="8">
    <source>
        <dbReference type="SAM" id="Phobius"/>
    </source>
</evidence>
<feature type="transmembrane region" description="Helical" evidence="8">
    <location>
        <begin position="304"/>
        <end position="324"/>
    </location>
</feature>
<comment type="subcellular location">
    <subcellularLocation>
        <location evidence="1">Membrane</location>
        <topology evidence="1">Multi-pass membrane protein</topology>
    </subcellularLocation>
</comment>
<name>A0ABT8G8U2_9MICO</name>
<dbReference type="Pfam" id="PF13727">
    <property type="entry name" value="CoA_binding_3"/>
    <property type="match status" value="1"/>
</dbReference>
<keyword evidence="4 8" id="KW-0812">Transmembrane</keyword>
<dbReference type="Pfam" id="PF02397">
    <property type="entry name" value="Bac_transf"/>
    <property type="match status" value="1"/>
</dbReference>
<dbReference type="InterPro" id="IPR017475">
    <property type="entry name" value="EPS_sugar_tfrase"/>
</dbReference>
<keyword evidence="6 8" id="KW-0472">Membrane</keyword>
<dbReference type="RefSeq" id="WP_301132097.1">
    <property type="nucleotide sequence ID" value="NZ_JAUHPW010000004.1"/>
</dbReference>
<protein>
    <submittedName>
        <fullName evidence="10">Sugar transferase</fullName>
        <ecNumber evidence="10">2.7.8.-</ecNumber>
    </submittedName>
</protein>
<feature type="coiled-coil region" evidence="7">
    <location>
        <begin position="348"/>
        <end position="375"/>
    </location>
</feature>
<evidence type="ECO:0000256" key="4">
    <source>
        <dbReference type="ARBA" id="ARBA00022692"/>
    </source>
</evidence>
<comment type="caution">
    <text evidence="10">The sequence shown here is derived from an EMBL/GenBank/DDBJ whole genome shotgun (WGS) entry which is preliminary data.</text>
</comment>
<dbReference type="Proteomes" id="UP001172728">
    <property type="component" value="Unassembled WGS sequence"/>
</dbReference>
<keyword evidence="5 8" id="KW-1133">Transmembrane helix</keyword>
<keyword evidence="3 10" id="KW-0808">Transferase</keyword>
<evidence type="ECO:0000313" key="10">
    <source>
        <dbReference type="EMBL" id="MDN4475417.1"/>
    </source>
</evidence>
<feature type="domain" description="Bacterial sugar transferase" evidence="9">
    <location>
        <begin position="298"/>
        <end position="488"/>
    </location>
</feature>
<comment type="similarity">
    <text evidence="2">Belongs to the bacterial sugar transferase family.</text>
</comment>